<dbReference type="EMBL" id="MNCJ02000326">
    <property type="protein sequence ID" value="KAF5783525.1"/>
    <property type="molecule type" value="Genomic_DNA"/>
</dbReference>
<sequence length="674" mass="77477">MSNRGRSRGKRGVASCSKKLKEDELHVEFDDDMIAMGKQKSKFASWLGLTLRARFPYHIPTKEFDRQRWENLWLDAKDYWNIPDDEPREVFLKKAKKNCTNWRSKLYRKYVMKNEEPFDDYKFLDRSKWPLFVASKRKAKFLEKSAKARASALENKNFHRTGRTGYRGLKDNFDGRWKQLSERNSSVKKLQHQRSQLWVAGRASRNKQTGLYEVNDIQAKVDALGHAESEMKADGTYYQGREDPLTRCFGPERGGQSRTVSYVIGSTKVHGGLYKCGSQPNPNDVPTTQTRSNEMVNANQDGQSVDPSMSFRSCVPGGSYMDYPDIHDICKCDLLSVDDLPREITIAKGQAYPTRIRTLHTKHMKDGCVKVQVDTILPGYEDMDVPSETADDEVKHMDDTLAGFIQWPRSAIKILNSEAPHKSNSVSRKVPACEIETNTSVYIPKFVSPEVNEDQQQRPSTVRIDAIDFDDSDDFVESLWAIPIVNQILRPQNEESDQEKQARKIKNALNVIKERPAWVQGIVNELEKHVGNYHLNHVPIEFSIPDGMYPYILKDFIEIEALLQVFANGWVDITIIHWFAALFYTMSNDGERCNPCAFFGPNSINGEMCQRNPEEVKGHILGVYELHMDKQYFLAPYLANDHWSLFIISPTKKEVFILDSLKGNKDKNSYLLRK</sequence>
<dbReference type="InterPro" id="IPR038765">
    <property type="entry name" value="Papain-like_cys_pep_sf"/>
</dbReference>
<keyword evidence="3" id="KW-1185">Reference proteome</keyword>
<protein>
    <submittedName>
        <fullName evidence="2">Papain-like cysteine peptidase superfamily</fullName>
    </submittedName>
</protein>
<comment type="caution">
    <text evidence="2">The sequence shown here is derived from an EMBL/GenBank/DDBJ whole genome shotgun (WGS) entry which is preliminary data.</text>
</comment>
<evidence type="ECO:0000313" key="2">
    <source>
        <dbReference type="EMBL" id="KAF5783525.1"/>
    </source>
</evidence>
<name>A0A9K3HSW1_HELAN</name>
<dbReference type="Proteomes" id="UP000215914">
    <property type="component" value="Unassembled WGS sequence"/>
</dbReference>
<accession>A0A9K3HSW1</accession>
<dbReference type="SUPFAM" id="SSF54001">
    <property type="entry name" value="Cysteine proteinases"/>
    <property type="match status" value="1"/>
</dbReference>
<dbReference type="PANTHER" id="PTHR33018:SF35">
    <property type="entry name" value="ULP1 PROTEASE FAMILY CATALYTIC DOMAIN, PAPAIN-LIKE CYSTEINE PEPTIDASE SUPERFAMILY"/>
    <property type="match status" value="1"/>
</dbReference>
<gene>
    <name evidence="2" type="ORF">HanXRQr2_Chr11g0508951</name>
</gene>
<dbReference type="Gene3D" id="3.40.395.10">
    <property type="entry name" value="Adenoviral Proteinase, Chain A"/>
    <property type="match status" value="1"/>
</dbReference>
<dbReference type="Pfam" id="PF26133">
    <property type="entry name" value="DUF8039"/>
    <property type="match status" value="1"/>
</dbReference>
<evidence type="ECO:0000313" key="3">
    <source>
        <dbReference type="Proteomes" id="UP000215914"/>
    </source>
</evidence>
<dbReference type="Gramene" id="mRNA:HanXRQr2_Chr11g0508951">
    <property type="protein sequence ID" value="mRNA:HanXRQr2_Chr11g0508951"/>
    <property type="gene ID" value="HanXRQr2_Chr11g0508951"/>
</dbReference>
<proteinExistence type="predicted"/>
<organism evidence="2 3">
    <name type="scientific">Helianthus annuus</name>
    <name type="common">Common sunflower</name>
    <dbReference type="NCBI Taxonomy" id="4232"/>
    <lineage>
        <taxon>Eukaryota</taxon>
        <taxon>Viridiplantae</taxon>
        <taxon>Streptophyta</taxon>
        <taxon>Embryophyta</taxon>
        <taxon>Tracheophyta</taxon>
        <taxon>Spermatophyta</taxon>
        <taxon>Magnoliopsida</taxon>
        <taxon>eudicotyledons</taxon>
        <taxon>Gunneridae</taxon>
        <taxon>Pentapetalae</taxon>
        <taxon>asterids</taxon>
        <taxon>campanulids</taxon>
        <taxon>Asterales</taxon>
        <taxon>Asteraceae</taxon>
        <taxon>Asteroideae</taxon>
        <taxon>Heliantheae alliance</taxon>
        <taxon>Heliantheae</taxon>
        <taxon>Helianthus</taxon>
    </lineage>
</organism>
<dbReference type="OrthoDB" id="1731907at2759"/>
<dbReference type="AlphaFoldDB" id="A0A9K3HSW1"/>
<evidence type="ECO:0000259" key="1">
    <source>
        <dbReference type="Pfam" id="PF26133"/>
    </source>
</evidence>
<reference evidence="2" key="2">
    <citation type="submission" date="2020-06" db="EMBL/GenBank/DDBJ databases">
        <title>Helianthus annuus Genome sequencing and assembly Release 2.</title>
        <authorList>
            <person name="Gouzy J."/>
            <person name="Langlade N."/>
            <person name="Munos S."/>
        </authorList>
    </citation>
    <scope>NUCLEOTIDE SEQUENCE</scope>
    <source>
        <tissue evidence="2">Leaves</tissue>
    </source>
</reference>
<feature type="domain" description="DUF8039" evidence="1">
    <location>
        <begin position="323"/>
        <end position="414"/>
    </location>
</feature>
<dbReference type="InterPro" id="IPR058352">
    <property type="entry name" value="DUF8039"/>
</dbReference>
<dbReference type="PANTHER" id="PTHR33018">
    <property type="entry name" value="OS10G0338966 PROTEIN-RELATED"/>
    <property type="match status" value="1"/>
</dbReference>
<reference evidence="2" key="1">
    <citation type="journal article" date="2017" name="Nature">
        <title>The sunflower genome provides insights into oil metabolism, flowering and Asterid evolution.</title>
        <authorList>
            <person name="Badouin H."/>
            <person name="Gouzy J."/>
            <person name="Grassa C.J."/>
            <person name="Murat F."/>
            <person name="Staton S.E."/>
            <person name="Cottret L."/>
            <person name="Lelandais-Briere C."/>
            <person name="Owens G.L."/>
            <person name="Carrere S."/>
            <person name="Mayjonade B."/>
            <person name="Legrand L."/>
            <person name="Gill N."/>
            <person name="Kane N.C."/>
            <person name="Bowers J.E."/>
            <person name="Hubner S."/>
            <person name="Bellec A."/>
            <person name="Berard A."/>
            <person name="Berges H."/>
            <person name="Blanchet N."/>
            <person name="Boniface M.C."/>
            <person name="Brunel D."/>
            <person name="Catrice O."/>
            <person name="Chaidir N."/>
            <person name="Claudel C."/>
            <person name="Donnadieu C."/>
            <person name="Faraut T."/>
            <person name="Fievet G."/>
            <person name="Helmstetter N."/>
            <person name="King M."/>
            <person name="Knapp S.J."/>
            <person name="Lai Z."/>
            <person name="Le Paslier M.C."/>
            <person name="Lippi Y."/>
            <person name="Lorenzon L."/>
            <person name="Mandel J.R."/>
            <person name="Marage G."/>
            <person name="Marchand G."/>
            <person name="Marquand E."/>
            <person name="Bret-Mestries E."/>
            <person name="Morien E."/>
            <person name="Nambeesan S."/>
            <person name="Nguyen T."/>
            <person name="Pegot-Espagnet P."/>
            <person name="Pouilly N."/>
            <person name="Raftis F."/>
            <person name="Sallet E."/>
            <person name="Schiex T."/>
            <person name="Thomas J."/>
            <person name="Vandecasteele C."/>
            <person name="Vares D."/>
            <person name="Vear F."/>
            <person name="Vautrin S."/>
            <person name="Crespi M."/>
            <person name="Mangin B."/>
            <person name="Burke J.M."/>
            <person name="Salse J."/>
            <person name="Munos S."/>
            <person name="Vincourt P."/>
            <person name="Rieseberg L.H."/>
            <person name="Langlade N.B."/>
        </authorList>
    </citation>
    <scope>NUCLEOTIDE SEQUENCE</scope>
    <source>
        <tissue evidence="2">Leaves</tissue>
    </source>
</reference>